<feature type="compositionally biased region" description="Basic residues" evidence="1">
    <location>
        <begin position="342"/>
        <end position="353"/>
    </location>
</feature>
<feature type="compositionally biased region" description="Polar residues" evidence="1">
    <location>
        <begin position="275"/>
        <end position="289"/>
    </location>
</feature>
<feature type="compositionally biased region" description="Low complexity" evidence="1">
    <location>
        <begin position="354"/>
        <end position="364"/>
    </location>
</feature>
<evidence type="ECO:0000259" key="2">
    <source>
        <dbReference type="PROSITE" id="PS50174"/>
    </source>
</evidence>
<dbReference type="CDD" id="cd02325">
    <property type="entry name" value="R3H"/>
    <property type="match status" value="1"/>
</dbReference>
<feature type="compositionally biased region" description="Basic and acidic residues" evidence="1">
    <location>
        <begin position="144"/>
        <end position="154"/>
    </location>
</feature>
<feature type="compositionally biased region" description="Acidic residues" evidence="1">
    <location>
        <begin position="328"/>
        <end position="338"/>
    </location>
</feature>
<feature type="region of interest" description="Disordered" evidence="1">
    <location>
        <begin position="328"/>
        <end position="403"/>
    </location>
</feature>
<name>A0ABQ7R670_PLUXY</name>
<feature type="compositionally biased region" description="Basic residues" evidence="1">
    <location>
        <begin position="390"/>
        <end position="402"/>
    </location>
</feature>
<accession>A0ABQ7R670</accession>
<keyword evidence="4" id="KW-1185">Reference proteome</keyword>
<organism evidence="3 4">
    <name type="scientific">Plutella xylostella</name>
    <name type="common">Diamondback moth</name>
    <name type="synonym">Plutella maculipennis</name>
    <dbReference type="NCBI Taxonomy" id="51655"/>
    <lineage>
        <taxon>Eukaryota</taxon>
        <taxon>Metazoa</taxon>
        <taxon>Ecdysozoa</taxon>
        <taxon>Arthropoda</taxon>
        <taxon>Hexapoda</taxon>
        <taxon>Insecta</taxon>
        <taxon>Pterygota</taxon>
        <taxon>Neoptera</taxon>
        <taxon>Endopterygota</taxon>
        <taxon>Lepidoptera</taxon>
        <taxon>Glossata</taxon>
        <taxon>Ditrysia</taxon>
        <taxon>Yponomeutoidea</taxon>
        <taxon>Plutellidae</taxon>
        <taxon>Plutella</taxon>
    </lineage>
</organism>
<sequence>MNYNSHVSHWPPQRRNTRKNRHFSQENQSFHSNYSQNFHGYHGIPTWIHPGEQWHQNCGIPRPNFIYQRGHIVDDPFFHFQNNQQSNIVQGSYSERYNSNYQVHQPSQSTQNDQLPENTVVNTIKKLNYTKSIQFSKSIEAEGSHTFNDKRDGPIDLQDEGDNKNETTCKMESQSSSSKTTYTLEDVQKESSKLHSANVPARNNKHTKRLIEGLSQPVQAGVAERMMQRMGWTGGSLGARGDGIQEPIMPNLFMVDKKGFGAPEPEENTAKPPHKNSNSHNNYENTAKPSYNFAKRSTRLKNYEKYIPTEITDDQFNDLLAEMDEEDDDSDFFFDPEETIPKQKKPFNKKNKNQQHNQINQSKKITQQNRKQKKSQPTMTVPPQRGTKITGHKSKKRARKNAAKYTTQRIALKEILEFVRDENLDSMEFNKDCTKSERASIHQLVAMIRGEAFEDFEDYQFCEENAEVIAEIRESGCGLYSESVGKFPSRTLHLFKEVPTHIYFITANDLRYDEEEEGYENIIKIDTAQDENNTKSEIDNKANETEKGAISEEISFGEKAETNDSTSTSDQKPPEKENINEVFETETQESNKDDIYLDYVEVRDLLFTYLKEFYDNEVYTEMKFKGSFNKTEIKAIDDFSNDIIKCTDLAEYCHKIPEIEKNGLSEYLRNSKLNIEIDAAHKYVHKGPTMKRFKKNTHSERLLRMTQ</sequence>
<dbReference type="EMBL" id="JAHIBW010000002">
    <property type="protein sequence ID" value="KAG7312794.1"/>
    <property type="molecule type" value="Genomic_DNA"/>
</dbReference>
<dbReference type="PROSITE" id="PS50174">
    <property type="entry name" value="G_PATCH"/>
    <property type="match status" value="1"/>
</dbReference>
<proteinExistence type="predicted"/>
<feature type="compositionally biased region" description="Polar residues" evidence="1">
    <location>
        <begin position="170"/>
        <end position="182"/>
    </location>
</feature>
<evidence type="ECO:0000313" key="4">
    <source>
        <dbReference type="Proteomes" id="UP000823941"/>
    </source>
</evidence>
<protein>
    <recommendedName>
        <fullName evidence="2">G-patch domain-containing protein</fullName>
    </recommendedName>
</protein>
<dbReference type="Pfam" id="PF01585">
    <property type="entry name" value="G-patch"/>
    <property type="match status" value="1"/>
</dbReference>
<dbReference type="Proteomes" id="UP000823941">
    <property type="component" value="Chromosome 2"/>
</dbReference>
<feature type="region of interest" description="Disordered" evidence="1">
    <location>
        <begin position="259"/>
        <end position="292"/>
    </location>
</feature>
<comment type="caution">
    <text evidence="3">The sequence shown here is derived from an EMBL/GenBank/DDBJ whole genome shotgun (WGS) entry which is preliminary data.</text>
</comment>
<feature type="region of interest" description="Disordered" evidence="1">
    <location>
        <begin position="534"/>
        <end position="577"/>
    </location>
</feature>
<gene>
    <name evidence="3" type="ORF">JYU34_001177</name>
</gene>
<reference evidence="3 4" key="1">
    <citation type="submission" date="2021-06" db="EMBL/GenBank/DDBJ databases">
        <title>A haploid diamondback moth (Plutella xylostella L.) genome assembly resolves 31 chromosomes and identifies a diamide resistance mutation.</title>
        <authorList>
            <person name="Ward C.M."/>
            <person name="Perry K.D."/>
            <person name="Baker G."/>
            <person name="Powis K."/>
            <person name="Heckel D.G."/>
            <person name="Baxter S.W."/>
        </authorList>
    </citation>
    <scope>NUCLEOTIDE SEQUENCE [LARGE SCALE GENOMIC DNA]</scope>
    <source>
        <strain evidence="3 4">LV</strain>
        <tissue evidence="3">Single pupa</tissue>
    </source>
</reference>
<feature type="compositionally biased region" description="Basic and acidic residues" evidence="1">
    <location>
        <begin position="534"/>
        <end position="562"/>
    </location>
</feature>
<feature type="region of interest" description="Disordered" evidence="1">
    <location>
        <begin position="1"/>
        <end position="27"/>
    </location>
</feature>
<feature type="domain" description="G-patch" evidence="2">
    <location>
        <begin position="219"/>
        <end position="265"/>
    </location>
</feature>
<evidence type="ECO:0000313" key="3">
    <source>
        <dbReference type="EMBL" id="KAG7312794.1"/>
    </source>
</evidence>
<feature type="region of interest" description="Disordered" evidence="1">
    <location>
        <begin position="144"/>
        <end position="182"/>
    </location>
</feature>
<dbReference type="InterPro" id="IPR000467">
    <property type="entry name" value="G_patch_dom"/>
</dbReference>
<dbReference type="SMART" id="SM00443">
    <property type="entry name" value="G_patch"/>
    <property type="match status" value="1"/>
</dbReference>
<evidence type="ECO:0000256" key="1">
    <source>
        <dbReference type="SAM" id="MobiDB-lite"/>
    </source>
</evidence>
<feature type="compositionally biased region" description="Polar residues" evidence="1">
    <location>
        <begin position="365"/>
        <end position="381"/>
    </location>
</feature>